<evidence type="ECO:0000256" key="2">
    <source>
        <dbReference type="ARBA" id="ARBA00022801"/>
    </source>
</evidence>
<dbReference type="PROSITE" id="PS01227">
    <property type="entry name" value="UPF0012"/>
    <property type="match status" value="1"/>
</dbReference>
<dbReference type="EC" id="3.5.1.111" evidence="4"/>
<dbReference type="PROSITE" id="PS50263">
    <property type="entry name" value="CN_HYDROLASE"/>
    <property type="match status" value="1"/>
</dbReference>
<dbReference type="PANTHER" id="PTHR23088:SF27">
    <property type="entry name" value="DEAMINATED GLUTATHIONE AMIDASE"/>
    <property type="match status" value="1"/>
</dbReference>
<dbReference type="InterPro" id="IPR001110">
    <property type="entry name" value="UPF0012_CS"/>
</dbReference>
<dbReference type="Pfam" id="PF00795">
    <property type="entry name" value="CN_hydrolase"/>
    <property type="match status" value="1"/>
</dbReference>
<sequence length="267" mass="29073">MQTLTAAAIQIISTPDVAQNLATAGRLIAEAAERGATLIALPEYFAIMGRDPRDKIAVREPDGHGPIQDFLAQTAARHGIWLVGGTAPLVSNVDHKVRNSTLVYNPAGERVARYDKIHLFGFDNGDEKFAEADTIEPGQDVVTFDAPFGRVGLAVCYDLRFPELFRSAGPVDIWLLPSAFTATTGQAHWEPLIRARAIENQCFFIAPGQGGLHATGRETHGHSMIVDPWGVILAQQDKGDGVVLAELKASQQDRVRRILPALQHRML</sequence>
<keyword evidence="5" id="KW-1185">Reference proteome</keyword>
<keyword evidence="2 4" id="KW-0378">Hydrolase</keyword>
<dbReference type="RefSeq" id="WP_053936305.1">
    <property type="nucleotide sequence ID" value="NZ_LAQT01000002.1"/>
</dbReference>
<dbReference type="GO" id="GO:0106008">
    <property type="term" value="F:2-oxoglutaramate amidase activity"/>
    <property type="evidence" value="ECO:0007669"/>
    <property type="project" value="UniProtKB-EC"/>
</dbReference>
<evidence type="ECO:0000259" key="3">
    <source>
        <dbReference type="PROSITE" id="PS50263"/>
    </source>
</evidence>
<comment type="caution">
    <text evidence="4">The sequence shown here is derived from an EMBL/GenBank/DDBJ whole genome shotgun (WGS) entry which is preliminary data.</text>
</comment>
<comment type="similarity">
    <text evidence="1">Belongs to the carbon-nitrogen hydrolase superfamily. NIT1/NIT2 family.</text>
</comment>
<dbReference type="PATRIC" id="fig|857265.3.peg.621"/>
<dbReference type="STRING" id="857265.WG78_03025"/>
<gene>
    <name evidence="4" type="ORF">WG78_03025</name>
</gene>
<dbReference type="InterPro" id="IPR003010">
    <property type="entry name" value="C-N_Hydrolase"/>
</dbReference>
<dbReference type="Gene3D" id="3.60.110.10">
    <property type="entry name" value="Carbon-nitrogen hydrolase"/>
    <property type="match status" value="1"/>
</dbReference>
<dbReference type="Proteomes" id="UP000037939">
    <property type="component" value="Unassembled WGS sequence"/>
</dbReference>
<feature type="domain" description="CN hydrolase" evidence="3">
    <location>
        <begin position="4"/>
        <end position="249"/>
    </location>
</feature>
<evidence type="ECO:0000313" key="4">
    <source>
        <dbReference type="EMBL" id="KPC54513.1"/>
    </source>
</evidence>
<dbReference type="EMBL" id="LAQT01000002">
    <property type="protein sequence ID" value="KPC54513.1"/>
    <property type="molecule type" value="Genomic_DNA"/>
</dbReference>
<proteinExistence type="inferred from homology"/>
<dbReference type="CDD" id="cd07572">
    <property type="entry name" value="nit"/>
    <property type="match status" value="1"/>
</dbReference>
<protein>
    <submittedName>
        <fullName evidence="4">2-oxoglutaramate amidase</fullName>
        <ecNumber evidence="4">3.5.1.111</ecNumber>
    </submittedName>
</protein>
<dbReference type="InterPro" id="IPR036526">
    <property type="entry name" value="C-N_Hydrolase_sf"/>
</dbReference>
<dbReference type="InterPro" id="IPR045254">
    <property type="entry name" value="Nit1/2_C-N_Hydrolase"/>
</dbReference>
<evidence type="ECO:0000256" key="1">
    <source>
        <dbReference type="ARBA" id="ARBA00010613"/>
    </source>
</evidence>
<dbReference type="OrthoDB" id="9811121at2"/>
<organism evidence="4 5">
    <name type="scientific">Amantichitinum ursilacus</name>
    <dbReference type="NCBI Taxonomy" id="857265"/>
    <lineage>
        <taxon>Bacteria</taxon>
        <taxon>Pseudomonadati</taxon>
        <taxon>Pseudomonadota</taxon>
        <taxon>Betaproteobacteria</taxon>
        <taxon>Neisseriales</taxon>
        <taxon>Chitinibacteraceae</taxon>
        <taxon>Amantichitinum</taxon>
    </lineage>
</organism>
<reference evidence="4 5" key="1">
    <citation type="submission" date="2015-07" db="EMBL/GenBank/DDBJ databases">
        <title>Draft genome sequence of the Amantichitinum ursilacus IGB-41, a new chitin-degrading bacterium.</title>
        <authorList>
            <person name="Kirstahler P."/>
            <person name="Guenther M."/>
            <person name="Grumaz C."/>
            <person name="Rupp S."/>
            <person name="Zibek S."/>
            <person name="Sohn K."/>
        </authorList>
    </citation>
    <scope>NUCLEOTIDE SEQUENCE [LARGE SCALE GENOMIC DNA]</scope>
    <source>
        <strain evidence="4 5">IGB-41</strain>
    </source>
</reference>
<dbReference type="PANTHER" id="PTHR23088">
    <property type="entry name" value="NITRILASE-RELATED"/>
    <property type="match status" value="1"/>
</dbReference>
<dbReference type="AlphaFoldDB" id="A0A0N0GQA8"/>
<dbReference type="SUPFAM" id="SSF56317">
    <property type="entry name" value="Carbon-nitrogen hydrolase"/>
    <property type="match status" value="1"/>
</dbReference>
<evidence type="ECO:0000313" key="5">
    <source>
        <dbReference type="Proteomes" id="UP000037939"/>
    </source>
</evidence>
<name>A0A0N0GQA8_9NEIS</name>
<accession>A0A0N0GQA8</accession>